<feature type="site" description="Could be important to modulate the pK values of the two catalytic cysteine residues" evidence="3">
    <location>
        <position position="213"/>
    </location>
</feature>
<feature type="active site" description="Proton donor" evidence="3">
    <location>
        <position position="75"/>
    </location>
</feature>
<comment type="subunit">
    <text evidence="3">Homodimer.</text>
</comment>
<evidence type="ECO:0000313" key="5">
    <source>
        <dbReference type="EMBL" id="MDF1610945.1"/>
    </source>
</evidence>
<feature type="binding site" evidence="3">
    <location>
        <begin position="224"/>
        <end position="225"/>
    </location>
    <ligand>
        <name>substrate</name>
    </ligand>
</feature>
<comment type="catalytic activity">
    <reaction evidence="3">
        <text>(2S,6S)-2,6-diaminopimelate = meso-2,6-diaminopimelate</text>
        <dbReference type="Rhea" id="RHEA:15393"/>
        <dbReference type="ChEBI" id="CHEBI:57609"/>
        <dbReference type="ChEBI" id="CHEBI:57791"/>
        <dbReference type="EC" id="5.1.1.7"/>
    </reaction>
</comment>
<dbReference type="EMBL" id="JARGDL010000002">
    <property type="protein sequence ID" value="MDF1610945.1"/>
    <property type="molecule type" value="Genomic_DNA"/>
</dbReference>
<evidence type="ECO:0000256" key="1">
    <source>
        <dbReference type="ARBA" id="ARBA00010219"/>
    </source>
</evidence>
<comment type="subcellular location">
    <subcellularLocation>
        <location evidence="3">Cytoplasm</location>
    </subcellularLocation>
</comment>
<comment type="pathway">
    <text evidence="3">Amino-acid biosynthesis; L-lysine biosynthesis via DAP pathway; DL-2,6-diaminopimelate from LL-2,6-diaminopimelate: step 1/1.</text>
</comment>
<comment type="similarity">
    <text evidence="1 3">Belongs to the diaminopimelate epimerase family.</text>
</comment>
<keyword evidence="3" id="KW-0457">Lysine biosynthesis</keyword>
<gene>
    <name evidence="3 5" type="primary">dapF</name>
    <name evidence="5" type="ORF">P0M35_02180</name>
</gene>
<feature type="binding site" evidence="3">
    <location>
        <position position="196"/>
    </location>
    <ligand>
        <name>substrate</name>
    </ligand>
</feature>
<dbReference type="Gene3D" id="3.10.310.10">
    <property type="entry name" value="Diaminopimelate Epimerase, Chain A, domain 1"/>
    <property type="match status" value="2"/>
</dbReference>
<feature type="binding site" evidence="3">
    <location>
        <position position="66"/>
    </location>
    <ligand>
        <name>substrate</name>
    </ligand>
</feature>
<dbReference type="GO" id="GO:0008837">
    <property type="term" value="F:diaminopimelate epimerase activity"/>
    <property type="evidence" value="ECO:0007669"/>
    <property type="project" value="UniProtKB-UniRule"/>
</dbReference>
<organism evidence="5 6">
    <name type="scientific">Stygiobacter electus</name>
    <dbReference type="NCBI Taxonomy" id="3032292"/>
    <lineage>
        <taxon>Bacteria</taxon>
        <taxon>Pseudomonadati</taxon>
        <taxon>Ignavibacteriota</taxon>
        <taxon>Ignavibacteria</taxon>
        <taxon>Ignavibacteriales</taxon>
        <taxon>Melioribacteraceae</taxon>
        <taxon>Stygiobacter</taxon>
    </lineage>
</organism>
<keyword evidence="2 3" id="KW-0413">Isomerase</keyword>
<reference evidence="5" key="1">
    <citation type="submission" date="2023-03" db="EMBL/GenBank/DDBJ databases">
        <title>Stygiobacter electus gen. nov., sp. nov., facultatively anaerobic thermotolerant bacterium of the class Ignavibacteria from a well of Yessentuki mineral water deposit.</title>
        <authorList>
            <person name="Podosokorskaya O.A."/>
            <person name="Elcheninov A.G."/>
            <person name="Petrova N.F."/>
            <person name="Zavarzina D.G."/>
            <person name="Kublanov I.V."/>
            <person name="Merkel A.Y."/>
        </authorList>
    </citation>
    <scope>NUCLEOTIDE SEQUENCE</scope>
    <source>
        <strain evidence="5">09-Me</strain>
    </source>
</reference>
<name>A0AAE3P186_9BACT</name>
<dbReference type="GO" id="GO:0009089">
    <property type="term" value="P:lysine biosynthetic process via diaminopimelate"/>
    <property type="evidence" value="ECO:0007669"/>
    <property type="project" value="UniProtKB-UniRule"/>
</dbReference>
<evidence type="ECO:0000256" key="4">
    <source>
        <dbReference type="NCBIfam" id="TIGR00652"/>
    </source>
</evidence>
<feature type="site" description="Could be important to modulate the pK values of the two catalytic cysteine residues" evidence="3">
    <location>
        <position position="150"/>
    </location>
</feature>
<dbReference type="Proteomes" id="UP001221302">
    <property type="component" value="Unassembled WGS sequence"/>
</dbReference>
<evidence type="ECO:0000256" key="3">
    <source>
        <dbReference type="HAMAP-Rule" id="MF_00197"/>
    </source>
</evidence>
<evidence type="ECO:0000313" key="6">
    <source>
        <dbReference type="Proteomes" id="UP001221302"/>
    </source>
</evidence>
<evidence type="ECO:0000256" key="2">
    <source>
        <dbReference type="ARBA" id="ARBA00023235"/>
    </source>
</evidence>
<feature type="active site" description="Proton acceptor" evidence="3">
    <location>
        <position position="223"/>
    </location>
</feature>
<dbReference type="GO" id="GO:0005829">
    <property type="term" value="C:cytosol"/>
    <property type="evidence" value="ECO:0007669"/>
    <property type="project" value="TreeGrafter"/>
</dbReference>
<dbReference type="RefSeq" id="WP_321534711.1">
    <property type="nucleotide sequence ID" value="NZ_JARGDL010000002.1"/>
</dbReference>
<feature type="binding site" evidence="3">
    <location>
        <position position="14"/>
    </location>
    <ligand>
        <name>substrate</name>
    </ligand>
</feature>
<comment type="function">
    <text evidence="3">Catalyzes the stereoinversion of LL-2,6-diaminopimelate (L,L-DAP) to meso-diaminopimelate (meso-DAP), a precursor of L-lysine and an essential component of the bacterial peptidoglycan.</text>
</comment>
<sequence>MKKYFFTKLSGAGNDFILFDKKYNPDLELNKDIIQKICKRNTGIGADGVLVINENSNEDFALNYFNADGSSGTLCANGSRCAIFYTFDSGLAKSKIVKFIFNDDVYSGEVIEDEIVKFNFNSPGKMKFNFKIKASNQLINASFVDTGSPHVVIEIQEVLKDYKDLSSFYNDINNFPVVELGKEIRFHKDFMPNGVNVNFIKVENDVIKIRTYERGVENETLSCGTGTVASAIVINKIKNINPPLKFIAKSGDTLIVDFAVDNGEYKNVSLTGPAKIIFKGEITF</sequence>
<dbReference type="InterPro" id="IPR001653">
    <property type="entry name" value="DAP_epimerase_DapF"/>
</dbReference>
<dbReference type="EC" id="5.1.1.7" evidence="3 4"/>
<dbReference type="PANTHER" id="PTHR31689">
    <property type="entry name" value="DIAMINOPIMELATE EPIMERASE, CHLOROPLASTIC"/>
    <property type="match status" value="1"/>
</dbReference>
<feature type="binding site" evidence="3">
    <location>
        <begin position="213"/>
        <end position="214"/>
    </location>
    <ligand>
        <name>substrate</name>
    </ligand>
</feature>
<protein>
    <recommendedName>
        <fullName evidence="3 4">Diaminopimelate epimerase</fullName>
        <shortName evidence="3">DAP epimerase</shortName>
        <ecNumber evidence="3 4">5.1.1.7</ecNumber>
    </recommendedName>
    <alternativeName>
        <fullName evidence="3">PLP-independent amino acid racemase</fullName>
    </alternativeName>
</protein>
<dbReference type="NCBIfam" id="TIGR00652">
    <property type="entry name" value="DapF"/>
    <property type="match status" value="1"/>
</dbReference>
<keyword evidence="3" id="KW-0028">Amino-acid biosynthesis</keyword>
<proteinExistence type="inferred from homology"/>
<dbReference type="PANTHER" id="PTHR31689:SF0">
    <property type="entry name" value="DIAMINOPIMELATE EPIMERASE"/>
    <property type="match status" value="1"/>
</dbReference>
<keyword evidence="3" id="KW-0963">Cytoplasm</keyword>
<dbReference type="SUPFAM" id="SSF54506">
    <property type="entry name" value="Diaminopimelate epimerase-like"/>
    <property type="match status" value="2"/>
</dbReference>
<dbReference type="Pfam" id="PF01678">
    <property type="entry name" value="DAP_epimerase"/>
    <property type="match status" value="2"/>
</dbReference>
<comment type="caution">
    <text evidence="3">Lacks conserved residue(s) required for the propagation of feature annotation.</text>
</comment>
<dbReference type="HAMAP" id="MF_00197">
    <property type="entry name" value="DAP_epimerase"/>
    <property type="match status" value="1"/>
</dbReference>
<keyword evidence="6" id="KW-1185">Reference proteome</keyword>
<accession>A0AAE3P186</accession>
<comment type="caution">
    <text evidence="5">The sequence shown here is derived from an EMBL/GenBank/DDBJ whole genome shotgun (WGS) entry which is preliminary data.</text>
</comment>
<dbReference type="AlphaFoldDB" id="A0AAE3P186"/>